<name>A0ABY7CPI9_9BASI</name>
<sequence>MTCDWILAAAQLGNARQRRLAAQRRSSIPQKKKKTDQARSPRDSLIDKGAPGPAPSQSRLSGTPRRPRSPVSSQSIRACRLLATAGNNVVPRPAKIGSVQLCRFAQQSLPASPAGPLMSHRHGGSGGREPARLQLASRIGRAGGSAGQSYNRELEPTTLSGACADVVVVTPSKRGEERWGWLPGEPAGGRTSLSGRIPARKPVRPSLPNMHSLFERSISVVLVDGPPTAITTIIPSGLSRIP</sequence>
<feature type="region of interest" description="Disordered" evidence="1">
    <location>
        <begin position="16"/>
        <end position="75"/>
    </location>
</feature>
<dbReference type="EMBL" id="CP110426">
    <property type="protein sequence ID" value="WAQ85907.1"/>
    <property type="molecule type" value="Genomic_DNA"/>
</dbReference>
<dbReference type="RefSeq" id="XP_053021462.1">
    <property type="nucleotide sequence ID" value="XM_053170252.1"/>
</dbReference>
<keyword evidence="3" id="KW-1185">Reference proteome</keyword>
<reference evidence="2" key="1">
    <citation type="submission" date="2022-10" db="EMBL/GenBank/DDBJ databases">
        <title>Puccinia triticina Genome sequencing and assembly.</title>
        <authorList>
            <person name="Li C."/>
        </authorList>
    </citation>
    <scope>NUCLEOTIDE SEQUENCE</scope>
    <source>
        <strain evidence="2">Pt15</strain>
    </source>
</reference>
<feature type="compositionally biased region" description="Basic and acidic residues" evidence="1">
    <location>
        <begin position="35"/>
        <end position="46"/>
    </location>
</feature>
<proteinExistence type="predicted"/>
<evidence type="ECO:0000256" key="1">
    <source>
        <dbReference type="SAM" id="MobiDB-lite"/>
    </source>
</evidence>
<protein>
    <submittedName>
        <fullName evidence="2">Uncharacterized protein</fullName>
    </submittedName>
</protein>
<evidence type="ECO:0000313" key="2">
    <source>
        <dbReference type="EMBL" id="WAQ85907.1"/>
    </source>
</evidence>
<organism evidence="2 3">
    <name type="scientific">Puccinia triticina</name>
    <dbReference type="NCBI Taxonomy" id="208348"/>
    <lineage>
        <taxon>Eukaryota</taxon>
        <taxon>Fungi</taxon>
        <taxon>Dikarya</taxon>
        <taxon>Basidiomycota</taxon>
        <taxon>Pucciniomycotina</taxon>
        <taxon>Pucciniomycetes</taxon>
        <taxon>Pucciniales</taxon>
        <taxon>Pucciniaceae</taxon>
        <taxon>Puccinia</taxon>
    </lineage>
</organism>
<dbReference type="GeneID" id="77811147"/>
<dbReference type="Proteomes" id="UP001164743">
    <property type="component" value="Chromosome 6A"/>
</dbReference>
<evidence type="ECO:0000313" key="3">
    <source>
        <dbReference type="Proteomes" id="UP001164743"/>
    </source>
</evidence>
<accession>A0ABY7CPI9</accession>
<gene>
    <name evidence="2" type="ORF">PtA15_6A536</name>
</gene>
<feature type="region of interest" description="Disordered" evidence="1">
    <location>
        <begin position="178"/>
        <end position="204"/>
    </location>
</feature>